<dbReference type="Pfam" id="PF04347">
    <property type="entry name" value="FliO"/>
    <property type="match status" value="1"/>
</dbReference>
<evidence type="ECO:0000256" key="3">
    <source>
        <dbReference type="ARBA" id="ARBA00022692"/>
    </source>
</evidence>
<keyword evidence="5" id="KW-0472">Membrane</keyword>
<dbReference type="RefSeq" id="WP_211853402.1">
    <property type="nucleotide sequence ID" value="NZ_JAAGBB010000017.1"/>
</dbReference>
<keyword evidence="2" id="KW-1003">Cell membrane</keyword>
<evidence type="ECO:0000256" key="2">
    <source>
        <dbReference type="ARBA" id="ARBA00022475"/>
    </source>
</evidence>
<comment type="caution">
    <text evidence="6">The sequence shown here is derived from an EMBL/GenBank/DDBJ whole genome shotgun (WGS) entry which is preliminary data.</text>
</comment>
<dbReference type="EMBL" id="JAAGBB010000017">
    <property type="protein sequence ID" value="MBR0665733.1"/>
    <property type="molecule type" value="Genomic_DNA"/>
</dbReference>
<keyword evidence="6" id="KW-0966">Cell projection</keyword>
<gene>
    <name evidence="6" type="ORF">GXW71_15350</name>
</gene>
<reference evidence="7" key="1">
    <citation type="journal article" date="2021" name="Syst. Appl. Microbiol.">
        <title>Roseomonas hellenica sp. nov., isolated from roots of wild-growing Alkanna tinctoria.</title>
        <authorList>
            <person name="Rat A."/>
            <person name="Naranjo H.D."/>
            <person name="Lebbe L."/>
            <person name="Cnockaert M."/>
            <person name="Krigas N."/>
            <person name="Grigoriadou K."/>
            <person name="Maloupa E."/>
            <person name="Willems A."/>
        </authorList>
    </citation>
    <scope>NUCLEOTIDE SEQUENCE [LARGE SCALE GENOMIC DNA]</scope>
    <source>
        <strain evidence="7">LMG 31523</strain>
    </source>
</reference>
<keyword evidence="7" id="KW-1185">Reference proteome</keyword>
<evidence type="ECO:0000256" key="4">
    <source>
        <dbReference type="ARBA" id="ARBA00022989"/>
    </source>
</evidence>
<organism evidence="6 7">
    <name type="scientific">Plastoroseomonas hellenica</name>
    <dbReference type="NCBI Taxonomy" id="2687306"/>
    <lineage>
        <taxon>Bacteria</taxon>
        <taxon>Pseudomonadati</taxon>
        <taxon>Pseudomonadota</taxon>
        <taxon>Alphaproteobacteria</taxon>
        <taxon>Acetobacterales</taxon>
        <taxon>Acetobacteraceae</taxon>
        <taxon>Plastoroseomonas</taxon>
    </lineage>
</organism>
<evidence type="ECO:0000313" key="7">
    <source>
        <dbReference type="Proteomes" id="UP001196870"/>
    </source>
</evidence>
<keyword evidence="4" id="KW-1133">Transmembrane helix</keyword>
<keyword evidence="6" id="KW-0969">Cilium</keyword>
<keyword evidence="3" id="KW-0812">Transmembrane</keyword>
<evidence type="ECO:0000256" key="5">
    <source>
        <dbReference type="ARBA" id="ARBA00023136"/>
    </source>
</evidence>
<evidence type="ECO:0000313" key="6">
    <source>
        <dbReference type="EMBL" id="MBR0665733.1"/>
    </source>
</evidence>
<comment type="subcellular location">
    <subcellularLocation>
        <location evidence="1">Cell membrane</location>
    </subcellularLocation>
</comment>
<dbReference type="Proteomes" id="UP001196870">
    <property type="component" value="Unassembled WGS sequence"/>
</dbReference>
<evidence type="ECO:0000256" key="1">
    <source>
        <dbReference type="ARBA" id="ARBA00004236"/>
    </source>
</evidence>
<name>A0ABS5EZJ4_9PROT</name>
<protein>
    <submittedName>
        <fullName evidence="6">Flagellar biosynthetic protein FliO</fullName>
    </submittedName>
</protein>
<keyword evidence="6" id="KW-0282">Flagellum</keyword>
<dbReference type="InterPro" id="IPR022781">
    <property type="entry name" value="Flagellar_biosynth_FliO"/>
</dbReference>
<accession>A0ABS5EZJ4</accession>
<proteinExistence type="predicted"/>
<sequence>MYPSQWITTQWLWAGLALAGIVALLLLLARGARAAGLAPRMAGQRMRVEETLALDARRRLLLVHVDGERLLLLTGGNADQSLGWVPRAPKVDEA</sequence>